<dbReference type="InterPro" id="IPR052183">
    <property type="entry name" value="IS_Transposase"/>
</dbReference>
<evidence type="ECO:0000259" key="2">
    <source>
        <dbReference type="Pfam" id="PF13610"/>
    </source>
</evidence>
<protein>
    <submittedName>
        <fullName evidence="3">Putative transposase</fullName>
    </submittedName>
</protein>
<dbReference type="EMBL" id="JACHFL010000006">
    <property type="protein sequence ID" value="MBB5363638.1"/>
    <property type="molecule type" value="Genomic_DNA"/>
</dbReference>
<gene>
    <name evidence="3" type="ORF">HNQ08_002744</name>
</gene>
<feature type="region of interest" description="Disordered" evidence="1">
    <location>
        <begin position="68"/>
        <end position="89"/>
    </location>
</feature>
<comment type="caution">
    <text evidence="3">The sequence shown here is derived from an EMBL/GenBank/DDBJ whole genome shotgun (WGS) entry which is preliminary data.</text>
</comment>
<evidence type="ECO:0000313" key="4">
    <source>
        <dbReference type="Proteomes" id="UP000552709"/>
    </source>
</evidence>
<dbReference type="Proteomes" id="UP000552709">
    <property type="component" value="Unassembled WGS sequence"/>
</dbReference>
<organism evidence="3 4">
    <name type="scientific">Deinococcus humi</name>
    <dbReference type="NCBI Taxonomy" id="662880"/>
    <lineage>
        <taxon>Bacteria</taxon>
        <taxon>Thermotogati</taxon>
        <taxon>Deinococcota</taxon>
        <taxon>Deinococci</taxon>
        <taxon>Deinococcales</taxon>
        <taxon>Deinococcaceae</taxon>
        <taxon>Deinococcus</taxon>
    </lineage>
</organism>
<feature type="compositionally biased region" description="Basic and acidic residues" evidence="1">
    <location>
        <begin position="76"/>
        <end position="89"/>
    </location>
</feature>
<accession>A0A7W8JVL5</accession>
<reference evidence="3 4" key="1">
    <citation type="submission" date="2020-08" db="EMBL/GenBank/DDBJ databases">
        <title>Genomic Encyclopedia of Type Strains, Phase IV (KMG-IV): sequencing the most valuable type-strain genomes for metagenomic binning, comparative biology and taxonomic classification.</title>
        <authorList>
            <person name="Goeker M."/>
        </authorList>
    </citation>
    <scope>NUCLEOTIDE SEQUENCE [LARGE SCALE GENOMIC DNA]</scope>
    <source>
        <strain evidence="3 4">DSM 27939</strain>
    </source>
</reference>
<dbReference type="PANTHER" id="PTHR35528:SF3">
    <property type="entry name" value="BLL1675 PROTEIN"/>
    <property type="match status" value="1"/>
</dbReference>
<dbReference type="PANTHER" id="PTHR35528">
    <property type="entry name" value="BLL1675 PROTEIN"/>
    <property type="match status" value="1"/>
</dbReference>
<evidence type="ECO:0000256" key="1">
    <source>
        <dbReference type="SAM" id="MobiDB-lite"/>
    </source>
</evidence>
<dbReference type="InterPro" id="IPR032874">
    <property type="entry name" value="DDE_dom"/>
</dbReference>
<feature type="domain" description="DDE" evidence="2">
    <location>
        <begin position="1"/>
        <end position="107"/>
    </location>
</feature>
<proteinExistence type="predicted"/>
<evidence type="ECO:0000313" key="3">
    <source>
        <dbReference type="EMBL" id="MBB5363638.1"/>
    </source>
</evidence>
<dbReference type="Pfam" id="PF13610">
    <property type="entry name" value="DDE_Tnp_IS240"/>
    <property type="match status" value="1"/>
</dbReference>
<name>A0A7W8JVL5_9DEIO</name>
<sequence>MLDIVVQAQRDTEAAQSFLTRLPGEYAVPEAIHTDHLRSDGAAIQEPPVLHGVEHHEVASTAHCNNLTLQSHRPTRRQERSQLGFKRPERAQECLKRHARITNVHQHTRTTVPALTRRRHQNPAFQTWREVAGGVA</sequence>
<keyword evidence="4" id="KW-1185">Reference proteome</keyword>
<dbReference type="AlphaFoldDB" id="A0A7W8JVL5"/>